<dbReference type="PROSITE" id="PS50855">
    <property type="entry name" value="COX1"/>
    <property type="match status" value="1"/>
</dbReference>
<dbReference type="GO" id="GO:0015990">
    <property type="term" value="P:electron transport coupled proton transport"/>
    <property type="evidence" value="ECO:0007669"/>
    <property type="project" value="InterPro"/>
</dbReference>
<evidence type="ECO:0000256" key="9">
    <source>
        <dbReference type="ARBA" id="ARBA00022692"/>
    </source>
</evidence>
<comment type="caution">
    <text evidence="22">The sequence shown here is derived from an EMBL/GenBank/DDBJ whole genome shotgun (WGS) entry which is preliminary data.</text>
</comment>
<dbReference type="InterPro" id="IPR036927">
    <property type="entry name" value="Cyt_c_oxase-like_su1_sf"/>
</dbReference>
<dbReference type="GO" id="GO:0020037">
    <property type="term" value="F:heme binding"/>
    <property type="evidence" value="ECO:0007669"/>
    <property type="project" value="InterPro"/>
</dbReference>
<keyword evidence="10" id="KW-0479">Metal-binding</keyword>
<evidence type="ECO:0000256" key="2">
    <source>
        <dbReference type="ARBA" id="ARBA00004673"/>
    </source>
</evidence>
<evidence type="ECO:0000256" key="13">
    <source>
        <dbReference type="ARBA" id="ARBA00022989"/>
    </source>
</evidence>
<comment type="similarity">
    <text evidence="3 18">Belongs to the heme-copper respiratory oxidase family.</text>
</comment>
<feature type="transmembrane region" description="Helical" evidence="19">
    <location>
        <begin position="342"/>
        <end position="367"/>
    </location>
</feature>
<feature type="transmembrane region" description="Helical" evidence="19">
    <location>
        <begin position="284"/>
        <end position="303"/>
    </location>
</feature>
<dbReference type="GO" id="GO:0022904">
    <property type="term" value="P:respiratory electron transport chain"/>
    <property type="evidence" value="ECO:0007669"/>
    <property type="project" value="InterPro"/>
</dbReference>
<keyword evidence="13 19" id="KW-1133">Transmembrane helix</keyword>
<feature type="transmembrane region" description="Helical" evidence="19">
    <location>
        <begin position="139"/>
        <end position="158"/>
    </location>
</feature>
<feature type="transmembrane region" description="Helical" evidence="19">
    <location>
        <begin position="56"/>
        <end position="78"/>
    </location>
</feature>
<dbReference type="FunFam" id="1.20.210.10:FF:000006">
    <property type="entry name" value="Cytochrome c oxidase subunit 1"/>
    <property type="match status" value="1"/>
</dbReference>
<evidence type="ECO:0000256" key="19">
    <source>
        <dbReference type="SAM" id="Phobius"/>
    </source>
</evidence>
<organism evidence="22 23">
    <name type="scientific">Aureimonas glaciei</name>
    <dbReference type="NCBI Taxonomy" id="1776957"/>
    <lineage>
        <taxon>Bacteria</taxon>
        <taxon>Pseudomonadati</taxon>
        <taxon>Pseudomonadota</taxon>
        <taxon>Alphaproteobacteria</taxon>
        <taxon>Hyphomicrobiales</taxon>
        <taxon>Aurantimonadaceae</taxon>
        <taxon>Aureimonas</taxon>
    </lineage>
</organism>
<feature type="transmembrane region" description="Helical" evidence="19">
    <location>
        <begin position="833"/>
        <end position="855"/>
    </location>
</feature>
<feature type="transmembrane region" description="Helical" evidence="19">
    <location>
        <begin position="98"/>
        <end position="127"/>
    </location>
</feature>
<dbReference type="EC" id="7.1.1.9" evidence="4"/>
<dbReference type="InterPro" id="IPR023615">
    <property type="entry name" value="Cyt_c_Oxase_su1_BS"/>
</dbReference>
<evidence type="ECO:0000256" key="11">
    <source>
        <dbReference type="ARBA" id="ARBA00022967"/>
    </source>
</evidence>
<dbReference type="InterPro" id="IPR014241">
    <property type="entry name" value="Cyt_c_oxidase_su1_bac"/>
</dbReference>
<evidence type="ECO:0000256" key="3">
    <source>
        <dbReference type="ARBA" id="ARBA00009578"/>
    </source>
</evidence>
<reference evidence="22" key="2">
    <citation type="submission" date="2020-09" db="EMBL/GenBank/DDBJ databases">
        <authorList>
            <person name="Sun Q."/>
            <person name="Zhou Y."/>
        </authorList>
    </citation>
    <scope>NUCLEOTIDE SEQUENCE</scope>
    <source>
        <strain evidence="22">CGMCC 1.15493</strain>
    </source>
</reference>
<evidence type="ECO:0000256" key="12">
    <source>
        <dbReference type="ARBA" id="ARBA00022982"/>
    </source>
</evidence>
<protein>
    <recommendedName>
        <fullName evidence="4">cytochrome-c oxidase</fullName>
        <ecNumber evidence="4">7.1.1.9</ecNumber>
    </recommendedName>
</protein>
<evidence type="ECO:0000256" key="16">
    <source>
        <dbReference type="ARBA" id="ARBA00023136"/>
    </source>
</evidence>
<feature type="transmembrane region" description="Helical" evidence="19">
    <location>
        <begin position="379"/>
        <end position="403"/>
    </location>
</feature>
<dbReference type="Gene3D" id="1.20.120.80">
    <property type="entry name" value="Cytochrome c oxidase, subunit III, four-helix bundle"/>
    <property type="match status" value="1"/>
</dbReference>
<feature type="transmembrane region" description="Helical" evidence="19">
    <location>
        <begin position="690"/>
        <end position="708"/>
    </location>
</feature>
<dbReference type="GO" id="GO:0005886">
    <property type="term" value="C:plasma membrane"/>
    <property type="evidence" value="ECO:0007669"/>
    <property type="project" value="UniProtKB-SubCell"/>
</dbReference>
<keyword evidence="12 18" id="KW-0249">Electron transport</keyword>
<evidence type="ECO:0000313" key="22">
    <source>
        <dbReference type="EMBL" id="GGD33562.1"/>
    </source>
</evidence>
<dbReference type="PRINTS" id="PR01165">
    <property type="entry name" value="CYCOXIDASEI"/>
</dbReference>
<feature type="transmembrane region" description="Helical" evidence="19">
    <location>
        <begin position="222"/>
        <end position="244"/>
    </location>
</feature>
<feature type="domain" description="Cytochrome oxidase subunit I profile" evidence="21">
    <location>
        <begin position="39"/>
        <end position="551"/>
    </location>
</feature>
<dbReference type="Pfam" id="PF00115">
    <property type="entry name" value="COX1"/>
    <property type="match status" value="1"/>
</dbReference>
<keyword evidence="5 18" id="KW-0813">Transport</keyword>
<dbReference type="PROSITE" id="PS00077">
    <property type="entry name" value="COX1_CUB"/>
    <property type="match status" value="1"/>
</dbReference>
<evidence type="ECO:0000256" key="15">
    <source>
        <dbReference type="ARBA" id="ARBA00023008"/>
    </source>
</evidence>
<feature type="transmembrane region" description="Helical" evidence="19">
    <location>
        <begin position="490"/>
        <end position="512"/>
    </location>
</feature>
<evidence type="ECO:0000256" key="10">
    <source>
        <dbReference type="ARBA" id="ARBA00022723"/>
    </source>
</evidence>
<evidence type="ECO:0000256" key="5">
    <source>
        <dbReference type="ARBA" id="ARBA00022448"/>
    </source>
</evidence>
<feature type="transmembrane region" description="Helical" evidence="19">
    <location>
        <begin position="720"/>
        <end position="742"/>
    </location>
</feature>
<evidence type="ECO:0000256" key="18">
    <source>
        <dbReference type="RuleBase" id="RU000370"/>
    </source>
</evidence>
<keyword evidence="6" id="KW-1003">Cell membrane</keyword>
<keyword evidence="16 19" id="KW-0472">Membrane</keyword>
<evidence type="ECO:0000313" key="23">
    <source>
        <dbReference type="Proteomes" id="UP000613160"/>
    </source>
</evidence>
<keyword evidence="11" id="KW-1278">Translocase</keyword>
<evidence type="ECO:0000256" key="4">
    <source>
        <dbReference type="ARBA" id="ARBA00012949"/>
    </source>
</evidence>
<feature type="transmembrane region" description="Helical" evidence="19">
    <location>
        <begin position="785"/>
        <end position="812"/>
    </location>
</feature>
<evidence type="ECO:0000256" key="7">
    <source>
        <dbReference type="ARBA" id="ARBA00022617"/>
    </source>
</evidence>
<evidence type="ECO:0000256" key="17">
    <source>
        <dbReference type="ARBA" id="ARBA00047816"/>
    </source>
</evidence>
<keyword evidence="8 18" id="KW-0679">Respiratory chain</keyword>
<evidence type="ECO:0000256" key="8">
    <source>
        <dbReference type="ARBA" id="ARBA00022660"/>
    </source>
</evidence>
<dbReference type="InterPro" id="IPR000298">
    <property type="entry name" value="Cyt_c_oxidase-like_su3"/>
</dbReference>
<feature type="domain" description="Heme-copper oxidase subunit III family profile" evidence="20">
    <location>
        <begin position="596"/>
        <end position="854"/>
    </location>
</feature>
<evidence type="ECO:0000256" key="14">
    <source>
        <dbReference type="ARBA" id="ARBA00023004"/>
    </source>
</evidence>
<dbReference type="GO" id="GO:0009060">
    <property type="term" value="P:aerobic respiration"/>
    <property type="evidence" value="ECO:0007669"/>
    <property type="project" value="InterPro"/>
</dbReference>
<keyword evidence="15" id="KW-0186">Copper</keyword>
<comment type="subcellular location">
    <subcellularLocation>
        <location evidence="1">Cell membrane</location>
        <topology evidence="1">Multi-pass membrane protein</topology>
    </subcellularLocation>
</comment>
<dbReference type="PROSITE" id="PS50253">
    <property type="entry name" value="COX3"/>
    <property type="match status" value="1"/>
</dbReference>
<dbReference type="InterPro" id="IPR000883">
    <property type="entry name" value="Cyt_C_Oxase_1"/>
</dbReference>
<name>A0A916Y7V3_9HYPH</name>
<feature type="transmembrane region" description="Helical" evidence="19">
    <location>
        <begin position="415"/>
        <end position="437"/>
    </location>
</feature>
<dbReference type="Gene3D" id="1.20.210.10">
    <property type="entry name" value="Cytochrome c oxidase-like, subunit I domain"/>
    <property type="match status" value="1"/>
</dbReference>
<dbReference type="Proteomes" id="UP000613160">
    <property type="component" value="Unassembled WGS sequence"/>
</dbReference>
<evidence type="ECO:0000259" key="20">
    <source>
        <dbReference type="PROSITE" id="PS50253"/>
    </source>
</evidence>
<evidence type="ECO:0000259" key="21">
    <source>
        <dbReference type="PROSITE" id="PS50855"/>
    </source>
</evidence>
<sequence>MSNAEAKAAALAAVHAGSLDPAEDAAIQKAQEARLEAVWASPKGWRYWSDVNNTSIGIWYTATSFAFMLFAGVLGLMIRTQLAVPDNDFLTAAFYNQVYTLHGTAMMFLFAVPVFEAVAIIILPQMLGARDLPFPRLSAFGYWCFLIGGIFVCGSLFFNSAPDSGWFMYPPLTTEERFTPGYGADIWLLGLSFIEVASIAAAVELIVGTLKCRPPGMRLNLMPLYAWYVLVVATMILFAFPPLIAGDILFELERLFDWPFFDPTRGGDPMLWQHLFWIFGHPEVYIVFLPAIALLAMIVPTFAQRSLLGYSWIVLAAVGTGFLSFGLWAHHMFTTGLPGISLGFFSAASEAVAIPTGVQIFVFLATLMTGRVIYSIPMLFVSGSLAIFVLGGLTGVMVAMAPFDWQAHDTYFVVAHLHYVLIGGMLFPLVAGAYYYFPLAFSRQLSARLGRWAFWLMFVGFNTAFLPMHWSGLVGMPRRVWTYPEALGLGTANMISSIGAFVFAAGFLVVVFDVLRPRGKQPYAPRNPWNAGTLEWLAEMPGRDWGVRSVPIITTRYPIWEQENFVENYDAGRFYMPDAEEMKRETMVTGVLDAEPIQVLRVPGPSFMPMIAAVVTGAMFILATFHYWTATLVALVLTVVSILVWLWRGTSFIPEKPTKDVGLGLTLPLYASGPASVSWWAMFITMTGDATAFFSLVFGYFFFFTIHGDFPPPGVDGPGLIWPAISIGLFALAWGAARLALVWNRAGKILSARLGMSAGGLLSLGAGGALLWAPYTTGLEPSVHVYPAIVWTLCIWTALHAAVGSLMLFYCLARSLRGLLTPEHDIDIHNVALYWHFMGVTALVTVATIALFPLASGGA</sequence>
<dbReference type="NCBIfam" id="TIGR02891">
    <property type="entry name" value="CtaD_CoxA"/>
    <property type="match status" value="1"/>
</dbReference>
<feature type="transmembrane region" description="Helical" evidence="19">
    <location>
        <begin position="310"/>
        <end position="330"/>
    </location>
</feature>
<dbReference type="GO" id="GO:0046872">
    <property type="term" value="F:metal ion binding"/>
    <property type="evidence" value="ECO:0007669"/>
    <property type="project" value="UniProtKB-KW"/>
</dbReference>
<keyword evidence="7 18" id="KW-0349">Heme</keyword>
<dbReference type="PANTHER" id="PTHR10422:SF35">
    <property type="entry name" value="CYTOCHROME BO(3) UBIQUINOL OXIDASE SUBUNIT 1"/>
    <property type="match status" value="1"/>
</dbReference>
<keyword evidence="23" id="KW-1185">Reference proteome</keyword>
<keyword evidence="9 18" id="KW-0812">Transmembrane</keyword>
<feature type="transmembrane region" description="Helical" evidence="19">
    <location>
        <begin position="754"/>
        <end position="773"/>
    </location>
</feature>
<keyword evidence="14" id="KW-0408">Iron</keyword>
<dbReference type="SUPFAM" id="SSF81442">
    <property type="entry name" value="Cytochrome c oxidase subunit I-like"/>
    <property type="match status" value="1"/>
</dbReference>
<proteinExistence type="inferred from homology"/>
<dbReference type="InterPro" id="IPR013833">
    <property type="entry name" value="Cyt_c_oxidase_su3_a-hlx"/>
</dbReference>
<reference evidence="22" key="1">
    <citation type="journal article" date="2014" name="Int. J. Syst. Evol. Microbiol.">
        <title>Complete genome sequence of Corynebacterium casei LMG S-19264T (=DSM 44701T), isolated from a smear-ripened cheese.</title>
        <authorList>
            <consortium name="US DOE Joint Genome Institute (JGI-PGF)"/>
            <person name="Walter F."/>
            <person name="Albersmeier A."/>
            <person name="Kalinowski J."/>
            <person name="Ruckert C."/>
        </authorList>
    </citation>
    <scope>NUCLEOTIDE SEQUENCE</scope>
    <source>
        <strain evidence="22">CGMCC 1.15493</strain>
    </source>
</reference>
<gene>
    <name evidence="22" type="ORF">GCM10011335_40690</name>
</gene>
<feature type="transmembrane region" description="Helical" evidence="19">
    <location>
        <begin position="631"/>
        <end position="647"/>
    </location>
</feature>
<feature type="transmembrane region" description="Helical" evidence="19">
    <location>
        <begin position="186"/>
        <end position="210"/>
    </location>
</feature>
<dbReference type="EMBL" id="BMJJ01000011">
    <property type="protein sequence ID" value="GGD33562.1"/>
    <property type="molecule type" value="Genomic_DNA"/>
</dbReference>
<dbReference type="PANTHER" id="PTHR10422">
    <property type="entry name" value="CYTOCHROME C OXIDASE SUBUNIT 1"/>
    <property type="match status" value="1"/>
</dbReference>
<dbReference type="AlphaFoldDB" id="A0A916Y7V3"/>
<dbReference type="GO" id="GO:0004129">
    <property type="term" value="F:cytochrome-c oxidase activity"/>
    <property type="evidence" value="ECO:0007669"/>
    <property type="project" value="UniProtKB-EC"/>
</dbReference>
<dbReference type="InterPro" id="IPR035973">
    <property type="entry name" value="Cyt_c_oxidase_su3-like_sf"/>
</dbReference>
<feature type="transmembrane region" description="Helical" evidence="19">
    <location>
        <begin position="449"/>
        <end position="470"/>
    </location>
</feature>
<dbReference type="RefSeq" id="WP_188854256.1">
    <property type="nucleotide sequence ID" value="NZ_BMJJ01000011.1"/>
</dbReference>
<evidence type="ECO:0000256" key="1">
    <source>
        <dbReference type="ARBA" id="ARBA00004651"/>
    </source>
</evidence>
<comment type="catalytic activity">
    <reaction evidence="17">
        <text>4 Fe(II)-[cytochrome c] + O2 + 8 H(+)(in) = 4 Fe(III)-[cytochrome c] + 2 H2O + 4 H(+)(out)</text>
        <dbReference type="Rhea" id="RHEA:11436"/>
        <dbReference type="Rhea" id="RHEA-COMP:10350"/>
        <dbReference type="Rhea" id="RHEA-COMP:14399"/>
        <dbReference type="ChEBI" id="CHEBI:15377"/>
        <dbReference type="ChEBI" id="CHEBI:15378"/>
        <dbReference type="ChEBI" id="CHEBI:15379"/>
        <dbReference type="ChEBI" id="CHEBI:29033"/>
        <dbReference type="ChEBI" id="CHEBI:29034"/>
        <dbReference type="EC" id="7.1.1.9"/>
    </reaction>
</comment>
<comment type="pathway">
    <text evidence="2">Energy metabolism; oxidative phosphorylation.</text>
</comment>
<evidence type="ECO:0000256" key="6">
    <source>
        <dbReference type="ARBA" id="ARBA00022475"/>
    </source>
</evidence>
<accession>A0A916Y7V3</accession>
<dbReference type="SUPFAM" id="SSF81452">
    <property type="entry name" value="Cytochrome c oxidase subunit III-like"/>
    <property type="match status" value="1"/>
</dbReference>
<dbReference type="InterPro" id="IPR023616">
    <property type="entry name" value="Cyt_c_oxase-like_su1_dom"/>
</dbReference>